<accession>A0A9D7QIZ6</accession>
<evidence type="ECO:0000313" key="2">
    <source>
        <dbReference type="Proteomes" id="UP000808146"/>
    </source>
</evidence>
<gene>
    <name evidence="1" type="ORF">IPN75_00265</name>
</gene>
<reference evidence="1" key="1">
    <citation type="submission" date="2020-10" db="EMBL/GenBank/DDBJ databases">
        <title>Connecting structure to function with the recovery of over 1000 high-quality activated sludge metagenome-assembled genomes encoding full-length rRNA genes using long-read sequencing.</title>
        <authorList>
            <person name="Singleton C.M."/>
            <person name="Petriglieri F."/>
            <person name="Kristensen J.M."/>
            <person name="Kirkegaard R.H."/>
            <person name="Michaelsen T.Y."/>
            <person name="Andersen M.H."/>
            <person name="Karst S.M."/>
            <person name="Dueholm M.S."/>
            <person name="Nielsen P.H."/>
            <person name="Albertsen M."/>
        </authorList>
    </citation>
    <scope>NUCLEOTIDE SEQUENCE</scope>
    <source>
        <strain evidence="1">OdNE_18-Q3-R46-58_BAT3C.305</strain>
    </source>
</reference>
<organism evidence="1 2">
    <name type="scientific">Candidatus Dechloromonas phosphorivorans</name>
    <dbReference type="NCBI Taxonomy" id="2899244"/>
    <lineage>
        <taxon>Bacteria</taxon>
        <taxon>Pseudomonadati</taxon>
        <taxon>Pseudomonadota</taxon>
        <taxon>Betaproteobacteria</taxon>
        <taxon>Rhodocyclales</taxon>
        <taxon>Azonexaceae</taxon>
        <taxon>Dechloromonas</taxon>
    </lineage>
</organism>
<protein>
    <submittedName>
        <fullName evidence="1">Uncharacterized protein</fullName>
    </submittedName>
</protein>
<dbReference type="EMBL" id="JADKBR010000001">
    <property type="protein sequence ID" value="MBK8888902.1"/>
    <property type="molecule type" value="Genomic_DNA"/>
</dbReference>
<name>A0A9D7QIZ6_9RHOO</name>
<dbReference type="Proteomes" id="UP000808146">
    <property type="component" value="Unassembled WGS sequence"/>
</dbReference>
<dbReference type="AlphaFoldDB" id="A0A9D7QIZ6"/>
<comment type="caution">
    <text evidence="1">The sequence shown here is derived from an EMBL/GenBank/DDBJ whole genome shotgun (WGS) entry which is preliminary data.</text>
</comment>
<sequence length="48" mass="5578">MRRSELAGIYNERLATHALAQGISLCWKLDGMQQRWRLISTARGVTYR</sequence>
<evidence type="ECO:0000313" key="1">
    <source>
        <dbReference type="EMBL" id="MBK8888902.1"/>
    </source>
</evidence>
<proteinExistence type="predicted"/>